<dbReference type="PANTHER" id="PTHR35163:SF12">
    <property type="entry name" value="OS05G0134500 PROTEIN"/>
    <property type="match status" value="1"/>
</dbReference>
<comment type="caution">
    <text evidence="4">The sequence shown here is derived from an EMBL/GenBank/DDBJ whole genome shotgun (WGS) entry which is preliminary data.</text>
</comment>
<keyword evidence="5" id="KW-1185">Reference proteome</keyword>
<keyword evidence="3" id="KW-0472">Membrane</keyword>
<name>A0A8T0VPP8_PANVG</name>
<dbReference type="AlphaFoldDB" id="A0A8T0VPP8"/>
<evidence type="ECO:0000313" key="4">
    <source>
        <dbReference type="EMBL" id="KAG2636725.1"/>
    </source>
</evidence>
<evidence type="ECO:0000313" key="5">
    <source>
        <dbReference type="Proteomes" id="UP000823388"/>
    </source>
</evidence>
<keyword evidence="1" id="KW-0175">Coiled coil</keyword>
<proteinExistence type="predicted"/>
<protein>
    <recommendedName>
        <fullName evidence="6">Zinc finger GRF-type domain-containing protein</fullName>
    </recommendedName>
</protein>
<dbReference type="PANTHER" id="PTHR35163">
    <property type="entry name" value="OS02G0467300 PROTEIN"/>
    <property type="match status" value="1"/>
</dbReference>
<gene>
    <name evidence="4" type="ORF">PVAP13_2NG153403</name>
</gene>
<feature type="coiled-coil region" evidence="1">
    <location>
        <begin position="227"/>
        <end position="261"/>
    </location>
</feature>
<feature type="compositionally biased region" description="Acidic residues" evidence="2">
    <location>
        <begin position="62"/>
        <end position="89"/>
    </location>
</feature>
<evidence type="ECO:0000256" key="2">
    <source>
        <dbReference type="SAM" id="MobiDB-lite"/>
    </source>
</evidence>
<organism evidence="4 5">
    <name type="scientific">Panicum virgatum</name>
    <name type="common">Blackwell switchgrass</name>
    <dbReference type="NCBI Taxonomy" id="38727"/>
    <lineage>
        <taxon>Eukaryota</taxon>
        <taxon>Viridiplantae</taxon>
        <taxon>Streptophyta</taxon>
        <taxon>Embryophyta</taxon>
        <taxon>Tracheophyta</taxon>
        <taxon>Spermatophyta</taxon>
        <taxon>Magnoliopsida</taxon>
        <taxon>Liliopsida</taxon>
        <taxon>Poales</taxon>
        <taxon>Poaceae</taxon>
        <taxon>PACMAD clade</taxon>
        <taxon>Panicoideae</taxon>
        <taxon>Panicodae</taxon>
        <taxon>Paniceae</taxon>
        <taxon>Panicinae</taxon>
        <taxon>Panicum</taxon>
        <taxon>Panicum sect. Hiantes</taxon>
    </lineage>
</organism>
<evidence type="ECO:0008006" key="6">
    <source>
        <dbReference type="Google" id="ProtNLM"/>
    </source>
</evidence>
<reference evidence="4" key="1">
    <citation type="submission" date="2020-05" db="EMBL/GenBank/DDBJ databases">
        <title>WGS assembly of Panicum virgatum.</title>
        <authorList>
            <person name="Lovell J.T."/>
            <person name="Jenkins J."/>
            <person name="Shu S."/>
            <person name="Juenger T.E."/>
            <person name="Schmutz J."/>
        </authorList>
    </citation>
    <scope>NUCLEOTIDE SEQUENCE</scope>
    <source>
        <strain evidence="4">AP13</strain>
    </source>
</reference>
<sequence length="313" mass="35835">MDISSPTPIVIDFSPFICQFGKSCTGCLDYHERKRKAEEAAEVAAPTKKSRSGTGSTSSEDPFSESVEDDDAGEEEDAQEEDNESDDNSTDSSSLTPINLRFNRLLGFVLGLTVHKLCLKLVDWFCTYPRRHGVDEWGGIDRVTQYRCRHGKHPRRMLCWDVANTGRRYLGCPMEGRSSMCRFVKWIDDEWPPKFQEVACTLWDVVAMYKKKADEAEADFLGAIALRNEMFEEKEALLSEKEDWIKEQAVLIRDKEEYQRESIQRARFARASCTTLQQRIAGEVQNKKMLFGVILCMIGLMVSLMFGVMFKQK</sequence>
<dbReference type="Proteomes" id="UP000823388">
    <property type="component" value="Chromosome 2N"/>
</dbReference>
<evidence type="ECO:0000256" key="3">
    <source>
        <dbReference type="SAM" id="Phobius"/>
    </source>
</evidence>
<keyword evidence="3" id="KW-1133">Transmembrane helix</keyword>
<feature type="transmembrane region" description="Helical" evidence="3">
    <location>
        <begin position="289"/>
        <end position="310"/>
    </location>
</feature>
<keyword evidence="3" id="KW-0812">Transmembrane</keyword>
<accession>A0A8T0VPP8</accession>
<feature type="region of interest" description="Disordered" evidence="2">
    <location>
        <begin position="38"/>
        <end position="94"/>
    </location>
</feature>
<feature type="compositionally biased region" description="Low complexity" evidence="2">
    <location>
        <begin position="42"/>
        <end position="59"/>
    </location>
</feature>
<dbReference type="EMBL" id="CM029040">
    <property type="protein sequence ID" value="KAG2636725.1"/>
    <property type="molecule type" value="Genomic_DNA"/>
</dbReference>
<evidence type="ECO:0000256" key="1">
    <source>
        <dbReference type="SAM" id="Coils"/>
    </source>
</evidence>